<keyword evidence="3 5" id="KW-1133">Transmembrane helix</keyword>
<comment type="subcellular location">
    <subcellularLocation>
        <location evidence="1">Endomembrane system</location>
        <topology evidence="1">Multi-pass membrane protein</topology>
    </subcellularLocation>
</comment>
<feature type="transmembrane region" description="Helical" evidence="5">
    <location>
        <begin position="39"/>
        <end position="60"/>
    </location>
</feature>
<dbReference type="Proteomes" id="UP001216390">
    <property type="component" value="Chromosome"/>
</dbReference>
<keyword evidence="7" id="KW-1185">Reference proteome</keyword>
<feature type="transmembrane region" description="Helical" evidence="5">
    <location>
        <begin position="12"/>
        <end position="33"/>
    </location>
</feature>
<protein>
    <submittedName>
        <fullName evidence="6">Isoprenylcysteine carboxylmethyltransferase family protein</fullName>
    </submittedName>
</protein>
<dbReference type="KEGG" id="ima:PO878_03280"/>
<evidence type="ECO:0000256" key="2">
    <source>
        <dbReference type="ARBA" id="ARBA00022692"/>
    </source>
</evidence>
<organism evidence="6 7">
    <name type="scientific">Iamia majanohamensis</name>
    <dbReference type="NCBI Taxonomy" id="467976"/>
    <lineage>
        <taxon>Bacteria</taxon>
        <taxon>Bacillati</taxon>
        <taxon>Actinomycetota</taxon>
        <taxon>Acidimicrobiia</taxon>
        <taxon>Acidimicrobiales</taxon>
        <taxon>Iamiaceae</taxon>
        <taxon>Iamia</taxon>
    </lineage>
</organism>
<keyword evidence="2 5" id="KW-0812">Transmembrane</keyword>
<evidence type="ECO:0000256" key="4">
    <source>
        <dbReference type="ARBA" id="ARBA00023136"/>
    </source>
</evidence>
<reference evidence="6" key="1">
    <citation type="submission" date="2023-01" db="EMBL/GenBank/DDBJ databases">
        <title>The diversity of Class Acidimicrobiia in South China Sea sediment environments and the proposal of Iamia marina sp. nov., a novel species of the genus Iamia.</title>
        <authorList>
            <person name="He Y."/>
            <person name="Tian X."/>
        </authorList>
    </citation>
    <scope>NUCLEOTIDE SEQUENCE</scope>
    <source>
        <strain evidence="6">DSM 19957</strain>
    </source>
</reference>
<evidence type="ECO:0000256" key="3">
    <source>
        <dbReference type="ARBA" id="ARBA00022989"/>
    </source>
</evidence>
<dbReference type="AlphaFoldDB" id="A0AAE9Y6D1"/>
<sequence>MAASEVDRARAWFAVQAAAGVAWWVGVAVWPALRDATLGGLPAAALAGPDLVLFSGASAAAATGRRWAGWVALAWTAVVTVGLWAHALVTGEAGWGALAMGAALVLTTAAATTLGLGALPRRWFTVGPFSFRPAPARSPRSNLVRSLAQLVVFWTAFFLGLPVVLATVEDRFGLELAALDRRGAQVVGAALLVAFSGLGLWSCLAMSLRGAGTPLPSSTARRLVVVGPYRHVRNPMAVAGVAQSIGVGLLFGSWLVVVCALAGAVVWDQVIRPEEERDLAARFGDDFARYRDAVDCWVPRLSAW</sequence>
<accession>A0AAE9Y6D1</accession>
<evidence type="ECO:0000313" key="7">
    <source>
        <dbReference type="Proteomes" id="UP001216390"/>
    </source>
</evidence>
<gene>
    <name evidence="6" type="ORF">PO878_03280</name>
</gene>
<dbReference type="GO" id="GO:0012505">
    <property type="term" value="C:endomembrane system"/>
    <property type="evidence" value="ECO:0007669"/>
    <property type="project" value="UniProtKB-SubCell"/>
</dbReference>
<dbReference type="RefSeq" id="WP_272737266.1">
    <property type="nucleotide sequence ID" value="NZ_CP116942.1"/>
</dbReference>
<name>A0AAE9Y6D1_9ACTN</name>
<proteinExistence type="predicted"/>
<dbReference type="Pfam" id="PF04191">
    <property type="entry name" value="PEMT"/>
    <property type="match status" value="1"/>
</dbReference>
<feature type="transmembrane region" description="Helical" evidence="5">
    <location>
        <begin position="95"/>
        <end position="119"/>
    </location>
</feature>
<evidence type="ECO:0000313" key="6">
    <source>
        <dbReference type="EMBL" id="WCO67745.1"/>
    </source>
</evidence>
<feature type="transmembrane region" description="Helical" evidence="5">
    <location>
        <begin position="147"/>
        <end position="166"/>
    </location>
</feature>
<feature type="transmembrane region" description="Helical" evidence="5">
    <location>
        <begin position="67"/>
        <end position="89"/>
    </location>
</feature>
<dbReference type="EMBL" id="CP116942">
    <property type="protein sequence ID" value="WCO67745.1"/>
    <property type="molecule type" value="Genomic_DNA"/>
</dbReference>
<keyword evidence="4 5" id="KW-0472">Membrane</keyword>
<feature type="transmembrane region" description="Helical" evidence="5">
    <location>
        <begin position="186"/>
        <end position="208"/>
    </location>
</feature>
<feature type="transmembrane region" description="Helical" evidence="5">
    <location>
        <begin position="237"/>
        <end position="267"/>
    </location>
</feature>
<evidence type="ECO:0000256" key="1">
    <source>
        <dbReference type="ARBA" id="ARBA00004127"/>
    </source>
</evidence>
<dbReference type="Gene3D" id="1.20.120.1630">
    <property type="match status" value="1"/>
</dbReference>
<evidence type="ECO:0000256" key="5">
    <source>
        <dbReference type="SAM" id="Phobius"/>
    </source>
</evidence>
<dbReference type="InterPro" id="IPR007318">
    <property type="entry name" value="Phopholipid_MeTrfase"/>
</dbReference>